<dbReference type="Proteomes" id="UP000183615">
    <property type="component" value="Unassembled WGS sequence"/>
</dbReference>
<dbReference type="InterPro" id="IPR036388">
    <property type="entry name" value="WH-like_DNA-bd_sf"/>
</dbReference>
<proteinExistence type="predicted"/>
<dbReference type="EMBL" id="MIYZ01000034">
    <property type="protein sequence ID" value="OIR21802.1"/>
    <property type="molecule type" value="Genomic_DNA"/>
</dbReference>
<evidence type="ECO:0000256" key="1">
    <source>
        <dbReference type="SAM" id="MobiDB-lite"/>
    </source>
</evidence>
<name>A0A1J5TLF7_9ARCH</name>
<feature type="region of interest" description="Disordered" evidence="1">
    <location>
        <begin position="230"/>
        <end position="266"/>
    </location>
</feature>
<evidence type="ECO:0008006" key="4">
    <source>
        <dbReference type="Google" id="ProtNLM"/>
    </source>
</evidence>
<sequence length="327" mass="36718">MAQRREPGILVLAQELASSIEKHVEDREYSPTYLISEIGGKLSRVLIAGVLDQIENRGSEEDPFYTARVIDPNGDYYYLQAGQYNPEGAAALSKLEVGVPVLCVGKVRARTPEDSERTYVSVQPESIRAVTMKEVNHWAVRACDGLMLRIKATKAFDNEEDFGKLKLNDREMDGIKLSREFYQSVALENYQALLYNCLTRLAGGELESPESEFTGEFESAGDNIDAAVQSEKENPETKVETEISKEEKPETEVETEKVTEDKKTDDNESKVMNLIRKMDEGDGIYYDDLGIAISMEGVDGPMLDEVLDSLTDQGLIYQPRFNHYKEA</sequence>
<dbReference type="AlphaFoldDB" id="A0A1J5TLF7"/>
<reference evidence="2 3" key="1">
    <citation type="submission" date="2016-08" db="EMBL/GenBank/DDBJ databases">
        <title>New Insights into Marine Group III Euryarchaeota, from dark to light.</title>
        <authorList>
            <person name="Haro-Moreno J.M."/>
            <person name="Rodriguez-Valera F."/>
            <person name="Lopez-Garcia P."/>
            <person name="Moreira D."/>
            <person name="Martin-Cuadrado A.B."/>
        </authorList>
    </citation>
    <scope>NUCLEOTIDE SEQUENCE [LARGE SCALE GENOMIC DNA]</scope>
    <source>
        <strain evidence="2">CG-Epi2</strain>
    </source>
</reference>
<accession>A0A1J5TLF7</accession>
<gene>
    <name evidence="2" type="ORF">BET99_01490</name>
</gene>
<comment type="caution">
    <text evidence="2">The sequence shown here is derived from an EMBL/GenBank/DDBJ whole genome shotgun (WGS) entry which is preliminary data.</text>
</comment>
<dbReference type="Gene3D" id="1.10.10.10">
    <property type="entry name" value="Winged helix-like DNA-binding domain superfamily/Winged helix DNA-binding domain"/>
    <property type="match status" value="1"/>
</dbReference>
<evidence type="ECO:0000313" key="3">
    <source>
        <dbReference type="Proteomes" id="UP000183615"/>
    </source>
</evidence>
<organism evidence="2 3">
    <name type="scientific">Marine Group III euryarchaeote CG-Epi2</name>
    <dbReference type="NCBI Taxonomy" id="1888996"/>
    <lineage>
        <taxon>Archaea</taxon>
        <taxon>Methanobacteriati</taxon>
        <taxon>Thermoplasmatota</taxon>
        <taxon>Thermoplasmata</taxon>
        <taxon>Candidatus Thermoprofundales</taxon>
    </lineage>
</organism>
<evidence type="ECO:0000313" key="2">
    <source>
        <dbReference type="EMBL" id="OIR21802.1"/>
    </source>
</evidence>
<protein>
    <recommendedName>
        <fullName evidence="4">OB domain-containing protein</fullName>
    </recommendedName>
</protein>